<dbReference type="Gene3D" id="3.30.710.10">
    <property type="entry name" value="Potassium Channel Kv1.1, Chain A"/>
    <property type="match status" value="1"/>
</dbReference>
<dbReference type="InterPro" id="IPR011333">
    <property type="entry name" value="SKP1/BTB/POZ_sf"/>
</dbReference>
<accession>A0A1D1W949</accession>
<reference evidence="3 4" key="1">
    <citation type="journal article" date="2016" name="Nat. Commun.">
        <title>Extremotolerant tardigrade genome and improved radiotolerance of human cultured cells by tardigrade-unique protein.</title>
        <authorList>
            <person name="Hashimoto T."/>
            <person name="Horikawa D.D."/>
            <person name="Saito Y."/>
            <person name="Kuwahara H."/>
            <person name="Kozuka-Hata H."/>
            <person name="Shin-I T."/>
            <person name="Minakuchi Y."/>
            <person name="Ohishi K."/>
            <person name="Motoyama A."/>
            <person name="Aizu T."/>
            <person name="Enomoto A."/>
            <person name="Kondo K."/>
            <person name="Tanaka S."/>
            <person name="Hara Y."/>
            <person name="Koshikawa S."/>
            <person name="Sagara H."/>
            <person name="Miura T."/>
            <person name="Yokobori S."/>
            <person name="Miyagawa K."/>
            <person name="Suzuki Y."/>
            <person name="Kubo T."/>
            <person name="Oyama M."/>
            <person name="Kohara Y."/>
            <person name="Fujiyama A."/>
            <person name="Arakawa K."/>
            <person name="Katayama T."/>
            <person name="Toyoda A."/>
            <person name="Kunieda T."/>
        </authorList>
    </citation>
    <scope>NUCLEOTIDE SEQUENCE [LARGE SCALE GENOMIC DNA]</scope>
    <source>
        <strain evidence="3 4">YOKOZUNA-1</strain>
    </source>
</reference>
<evidence type="ECO:0000259" key="2">
    <source>
        <dbReference type="PROSITE" id="PS50097"/>
    </source>
</evidence>
<dbReference type="EMBL" id="BDGG01000015">
    <property type="protein sequence ID" value="GAV07619.1"/>
    <property type="molecule type" value="Genomic_DNA"/>
</dbReference>
<dbReference type="InterPro" id="IPR000210">
    <property type="entry name" value="BTB/POZ_dom"/>
</dbReference>
<evidence type="ECO:0000256" key="1">
    <source>
        <dbReference type="SAM" id="MobiDB-lite"/>
    </source>
</evidence>
<dbReference type="Gene3D" id="2.60.210.10">
    <property type="entry name" value="Apoptosis, Tumor Necrosis Factor Receptor Associated Protein 2, Chain A"/>
    <property type="match status" value="1"/>
</dbReference>
<dbReference type="SUPFAM" id="SSF54695">
    <property type="entry name" value="POZ domain"/>
    <property type="match status" value="1"/>
</dbReference>
<dbReference type="OrthoDB" id="6358580at2759"/>
<dbReference type="InterPro" id="IPR008974">
    <property type="entry name" value="TRAF-like"/>
</dbReference>
<dbReference type="PROSITE" id="PS50097">
    <property type="entry name" value="BTB"/>
    <property type="match status" value="1"/>
</dbReference>
<evidence type="ECO:0000313" key="4">
    <source>
        <dbReference type="Proteomes" id="UP000186922"/>
    </source>
</evidence>
<dbReference type="AlphaFoldDB" id="A0A1D1W949"/>
<dbReference type="SMART" id="SM00225">
    <property type="entry name" value="BTB"/>
    <property type="match status" value="1"/>
</dbReference>
<proteinExistence type="predicted"/>
<dbReference type="Pfam" id="PF00651">
    <property type="entry name" value="BTB"/>
    <property type="match status" value="1"/>
</dbReference>
<organism evidence="3 4">
    <name type="scientific">Ramazzottius varieornatus</name>
    <name type="common">Water bear</name>
    <name type="synonym">Tardigrade</name>
    <dbReference type="NCBI Taxonomy" id="947166"/>
    <lineage>
        <taxon>Eukaryota</taxon>
        <taxon>Metazoa</taxon>
        <taxon>Ecdysozoa</taxon>
        <taxon>Tardigrada</taxon>
        <taxon>Eutardigrada</taxon>
        <taxon>Parachela</taxon>
        <taxon>Hypsibioidea</taxon>
        <taxon>Ramazzottiidae</taxon>
        <taxon>Ramazzottius</taxon>
    </lineage>
</organism>
<gene>
    <name evidence="3" type="primary">RvY_17435-1</name>
    <name evidence="3" type="synonym">RvY_17435.1</name>
    <name evidence="3" type="ORF">RvY_17435</name>
</gene>
<dbReference type="Proteomes" id="UP000186922">
    <property type="component" value="Unassembled WGS sequence"/>
</dbReference>
<protein>
    <recommendedName>
        <fullName evidence="2">BTB domain-containing protein</fullName>
    </recommendedName>
</protein>
<feature type="region of interest" description="Disordered" evidence="1">
    <location>
        <begin position="50"/>
        <end position="81"/>
    </location>
</feature>
<feature type="domain" description="BTB" evidence="2">
    <location>
        <begin position="301"/>
        <end position="366"/>
    </location>
</feature>
<keyword evidence="4" id="KW-1185">Reference proteome</keyword>
<dbReference type="SUPFAM" id="SSF49599">
    <property type="entry name" value="TRAF domain-like"/>
    <property type="match status" value="1"/>
</dbReference>
<feature type="region of interest" description="Disordered" evidence="1">
    <location>
        <begin position="1"/>
        <end position="22"/>
    </location>
</feature>
<feature type="compositionally biased region" description="Polar residues" evidence="1">
    <location>
        <begin position="50"/>
        <end position="62"/>
    </location>
</feature>
<dbReference type="CDD" id="cd18186">
    <property type="entry name" value="BTB_POZ_ZBTB_KLHL-like"/>
    <property type="match status" value="1"/>
</dbReference>
<name>A0A1D1W949_RAMVA</name>
<sequence length="433" mass="49580">MDESSDSSNHDDIPTNPPHPTFADIVDAVHLQLNESDLDEMDMGLFQLINPFNPSQSQSEVYNTDESDPDYNPDPLDSQPDLTSFAKRRRAEFPYEQYTSARTDIERDFMHIVIKSNPEIYEMNKQNTNREAPVFCSTHQGPYGTKWAVHFYPLGHPSGYNGLGLFHPIQGDDETKSASLYVRLQESPTDMVEARITATVVNGPEKTESIIATSIENLMLCPRNKIDEFQRGTSGHGWPKISSVRDLKTYKSGFCLVVTLQIVKPDVTFNAARQCRVFRSQHHIGAYHSPRPHLREDEKYHDAVLQASDYQWVRCHRFVLAASSDFFRDLLKEDQGIPFVYKTDSTIEELVFLLDAMYLGKIPERNSEHSRRLWSLAAKYKLNLVTHTLFSDVFRFAHVQVENIDPTQSIYMTSSDESFSADQNVRNFEVPVL</sequence>
<evidence type="ECO:0000313" key="3">
    <source>
        <dbReference type="EMBL" id="GAV07619.1"/>
    </source>
</evidence>
<comment type="caution">
    <text evidence="3">The sequence shown here is derived from an EMBL/GenBank/DDBJ whole genome shotgun (WGS) entry which is preliminary data.</text>
</comment>